<dbReference type="PROSITE" id="PS51480">
    <property type="entry name" value="DHAL"/>
    <property type="match status" value="1"/>
</dbReference>
<accession>A0A841KYH4</accession>
<protein>
    <recommendedName>
        <fullName evidence="3">phosphoenolpyruvate--glycerone phosphotransferase</fullName>
        <ecNumber evidence="3">2.7.1.121</ecNumber>
    </recommendedName>
</protein>
<dbReference type="GO" id="GO:0004371">
    <property type="term" value="F:glycerone kinase activity"/>
    <property type="evidence" value="ECO:0007669"/>
    <property type="project" value="InterPro"/>
</dbReference>
<dbReference type="Pfam" id="PF02734">
    <property type="entry name" value="Dak2"/>
    <property type="match status" value="1"/>
</dbReference>
<dbReference type="InterPro" id="IPR050861">
    <property type="entry name" value="Dihydroxyacetone_Kinase"/>
</dbReference>
<feature type="domain" description="DhaL" evidence="9">
    <location>
        <begin position="10"/>
        <end position="210"/>
    </location>
</feature>
<dbReference type="SUPFAM" id="SSF101473">
    <property type="entry name" value="DhaL-like"/>
    <property type="match status" value="1"/>
</dbReference>
<dbReference type="GO" id="GO:0019563">
    <property type="term" value="P:glycerol catabolic process"/>
    <property type="evidence" value="ECO:0007669"/>
    <property type="project" value="TreeGrafter"/>
</dbReference>
<evidence type="ECO:0000259" key="9">
    <source>
        <dbReference type="PROSITE" id="PS51480"/>
    </source>
</evidence>
<name>A0A841KYH4_9FIRM</name>
<dbReference type="SMART" id="SM01120">
    <property type="entry name" value="Dak2"/>
    <property type="match status" value="1"/>
</dbReference>
<keyword evidence="6" id="KW-0319">Glycerol metabolism</keyword>
<evidence type="ECO:0000256" key="1">
    <source>
        <dbReference type="ARBA" id="ARBA00001113"/>
    </source>
</evidence>
<evidence type="ECO:0000256" key="8">
    <source>
        <dbReference type="ARBA" id="ARBA00055771"/>
    </source>
</evidence>
<dbReference type="EC" id="2.7.1.121" evidence="3"/>
<evidence type="ECO:0000256" key="2">
    <source>
        <dbReference type="ARBA" id="ARBA00004745"/>
    </source>
</evidence>
<comment type="pathway">
    <text evidence="2">Polyol metabolism; glycerol degradation.</text>
</comment>
<dbReference type="FunFam" id="1.25.40.340:FF:000002">
    <property type="entry name" value="Dihydroxyacetone kinase, L subunit"/>
    <property type="match status" value="1"/>
</dbReference>
<organism evidence="10 11">
    <name type="scientific">Anaerosolibacter carboniphilus</name>
    <dbReference type="NCBI Taxonomy" id="1417629"/>
    <lineage>
        <taxon>Bacteria</taxon>
        <taxon>Bacillati</taxon>
        <taxon>Bacillota</taxon>
        <taxon>Clostridia</taxon>
        <taxon>Peptostreptococcales</taxon>
        <taxon>Thermotaleaceae</taxon>
        <taxon>Anaerosolibacter</taxon>
    </lineage>
</organism>
<evidence type="ECO:0000313" key="11">
    <source>
        <dbReference type="Proteomes" id="UP000579281"/>
    </source>
</evidence>
<evidence type="ECO:0000256" key="5">
    <source>
        <dbReference type="ARBA" id="ARBA00022777"/>
    </source>
</evidence>
<dbReference type="Gene3D" id="1.25.40.340">
    <property type="match status" value="1"/>
</dbReference>
<gene>
    <name evidence="10" type="ORF">HNQ80_003487</name>
</gene>
<dbReference type="RefSeq" id="WP_184311869.1">
    <property type="nucleotide sequence ID" value="NZ_JACHEN010000023.1"/>
</dbReference>
<dbReference type="EMBL" id="JACHEN010000023">
    <property type="protein sequence ID" value="MBB6217368.1"/>
    <property type="molecule type" value="Genomic_DNA"/>
</dbReference>
<dbReference type="Proteomes" id="UP000579281">
    <property type="component" value="Unassembled WGS sequence"/>
</dbReference>
<comment type="function">
    <text evidence="8">ADP-binding subunit of the dihydroxyacetone kinase, which is responsible for the phosphoenolpyruvate (PEP)-dependent phosphorylation of dihydroxyacetone. DhaL-ADP is converted to DhaL-ATP via a phosphoryl group transfer from DhaM and transmits it to dihydroxyacetone binds to DhaK.</text>
</comment>
<evidence type="ECO:0000256" key="4">
    <source>
        <dbReference type="ARBA" id="ARBA00022679"/>
    </source>
</evidence>
<evidence type="ECO:0000256" key="6">
    <source>
        <dbReference type="ARBA" id="ARBA00022798"/>
    </source>
</evidence>
<proteinExistence type="predicted"/>
<comment type="catalytic activity">
    <reaction evidence="1">
        <text>dihydroxyacetone + phosphoenolpyruvate = dihydroxyacetone phosphate + pyruvate</text>
        <dbReference type="Rhea" id="RHEA:18381"/>
        <dbReference type="ChEBI" id="CHEBI:15361"/>
        <dbReference type="ChEBI" id="CHEBI:16016"/>
        <dbReference type="ChEBI" id="CHEBI:57642"/>
        <dbReference type="ChEBI" id="CHEBI:58702"/>
        <dbReference type="EC" id="2.7.1.121"/>
    </reaction>
</comment>
<evidence type="ECO:0000256" key="3">
    <source>
        <dbReference type="ARBA" id="ARBA00012095"/>
    </source>
</evidence>
<dbReference type="AlphaFoldDB" id="A0A841KYH4"/>
<dbReference type="NCBIfam" id="TIGR02365">
    <property type="entry name" value="dha_L_ycgS"/>
    <property type="match status" value="1"/>
</dbReference>
<dbReference type="PANTHER" id="PTHR28629:SF4">
    <property type="entry name" value="TRIOKINASE_FMN CYCLASE"/>
    <property type="match status" value="1"/>
</dbReference>
<evidence type="ECO:0000256" key="7">
    <source>
        <dbReference type="ARBA" id="ARBA00046577"/>
    </source>
</evidence>
<comment type="caution">
    <text evidence="10">The sequence shown here is derived from an EMBL/GenBank/DDBJ whole genome shotgun (WGS) entry which is preliminary data.</text>
</comment>
<evidence type="ECO:0000313" key="10">
    <source>
        <dbReference type="EMBL" id="MBB6217368.1"/>
    </source>
</evidence>
<dbReference type="GO" id="GO:0047324">
    <property type="term" value="F:phosphoenolpyruvate-glycerone phosphotransferase activity"/>
    <property type="evidence" value="ECO:0007669"/>
    <property type="project" value="UniProtKB-EC"/>
</dbReference>
<reference evidence="10 11" key="1">
    <citation type="submission" date="2020-08" db="EMBL/GenBank/DDBJ databases">
        <title>Genomic Encyclopedia of Type Strains, Phase IV (KMG-IV): sequencing the most valuable type-strain genomes for metagenomic binning, comparative biology and taxonomic classification.</title>
        <authorList>
            <person name="Goeker M."/>
        </authorList>
    </citation>
    <scope>NUCLEOTIDE SEQUENCE [LARGE SCALE GENOMIC DNA]</scope>
    <source>
        <strain evidence="10 11">DSM 103526</strain>
    </source>
</reference>
<dbReference type="InterPro" id="IPR004007">
    <property type="entry name" value="DhaL_dom"/>
</dbReference>
<sequence length="212" mass="23303">MCEEFLINKGYFIKVIEDLAQMIEEKRDYLSGLDSDIGDGDHGINLSIGFREVMKNLGDWKEKDLTFLFKKMGMALLGKVGGSAGPLYGSFFMKFAEQAGGKESVSFVEFYNMFKAGIEAIEMRGKAVVGEKTMVDALRPGLDEFTKSMAEGAALKKAFERFVDAARQGSEATIPLIAKKGRAMRLGERAIGHLDPGAASAVLMLEIFYNNL</sequence>
<dbReference type="GO" id="GO:0005829">
    <property type="term" value="C:cytosol"/>
    <property type="evidence" value="ECO:0007669"/>
    <property type="project" value="TreeGrafter"/>
</dbReference>
<dbReference type="InterPro" id="IPR036117">
    <property type="entry name" value="DhaL_dom_sf"/>
</dbReference>
<keyword evidence="5 10" id="KW-0418">Kinase</keyword>
<keyword evidence="4 10" id="KW-0808">Transferase</keyword>
<dbReference type="InterPro" id="IPR012737">
    <property type="entry name" value="DhaK_L_YcgS"/>
</dbReference>
<dbReference type="PANTHER" id="PTHR28629">
    <property type="entry name" value="TRIOKINASE/FMN CYCLASE"/>
    <property type="match status" value="1"/>
</dbReference>
<comment type="subunit">
    <text evidence="7">Homodimer. The dihydroxyacetone kinase complex is composed of a homodimer of DhaM, a homodimer of DhaK and the subunit DhaL.</text>
</comment>
<keyword evidence="11" id="KW-1185">Reference proteome</keyword>